<feature type="transmembrane region" description="Helical" evidence="1">
    <location>
        <begin position="18"/>
        <end position="38"/>
    </location>
</feature>
<keyword evidence="5" id="KW-1185">Reference proteome</keyword>
<reference evidence="4 5" key="1">
    <citation type="journal article" date="2020" name="Mol. Plant">
        <title>The Chromosome-Based Rubber Tree Genome Provides New Insights into Spurge Genome Evolution and Rubber Biosynthesis.</title>
        <authorList>
            <person name="Liu J."/>
            <person name="Shi C."/>
            <person name="Shi C.C."/>
            <person name="Li W."/>
            <person name="Zhang Q.J."/>
            <person name="Zhang Y."/>
            <person name="Li K."/>
            <person name="Lu H.F."/>
            <person name="Shi C."/>
            <person name="Zhu S.T."/>
            <person name="Xiao Z.Y."/>
            <person name="Nan H."/>
            <person name="Yue Y."/>
            <person name="Zhu X.G."/>
            <person name="Wu Y."/>
            <person name="Hong X.N."/>
            <person name="Fan G.Y."/>
            <person name="Tong Y."/>
            <person name="Zhang D."/>
            <person name="Mao C.L."/>
            <person name="Liu Y.L."/>
            <person name="Hao S.J."/>
            <person name="Liu W.Q."/>
            <person name="Lv M.Q."/>
            <person name="Zhang H.B."/>
            <person name="Liu Y."/>
            <person name="Hu-Tang G.R."/>
            <person name="Wang J.P."/>
            <person name="Wang J.H."/>
            <person name="Sun Y.H."/>
            <person name="Ni S.B."/>
            <person name="Chen W.B."/>
            <person name="Zhang X.C."/>
            <person name="Jiao Y.N."/>
            <person name="Eichler E.E."/>
            <person name="Li G.H."/>
            <person name="Liu X."/>
            <person name="Gao L.Z."/>
        </authorList>
    </citation>
    <scope>NUCLEOTIDE SEQUENCE [LARGE SCALE GENOMIC DNA]</scope>
    <source>
        <strain evidence="5">cv. GT1</strain>
        <tissue evidence="4">Leaf</tissue>
    </source>
</reference>
<organism evidence="4 5">
    <name type="scientific">Hevea brasiliensis</name>
    <name type="common">Para rubber tree</name>
    <name type="synonym">Siphonia brasiliensis</name>
    <dbReference type="NCBI Taxonomy" id="3981"/>
    <lineage>
        <taxon>Eukaryota</taxon>
        <taxon>Viridiplantae</taxon>
        <taxon>Streptophyta</taxon>
        <taxon>Embryophyta</taxon>
        <taxon>Tracheophyta</taxon>
        <taxon>Spermatophyta</taxon>
        <taxon>Magnoliopsida</taxon>
        <taxon>eudicotyledons</taxon>
        <taxon>Gunneridae</taxon>
        <taxon>Pentapetalae</taxon>
        <taxon>rosids</taxon>
        <taxon>fabids</taxon>
        <taxon>Malpighiales</taxon>
        <taxon>Euphorbiaceae</taxon>
        <taxon>Crotonoideae</taxon>
        <taxon>Micrandreae</taxon>
        <taxon>Hevea</taxon>
    </lineage>
</organism>
<dbReference type="PANTHER" id="PTHR44843">
    <property type="entry name" value="METHYLTRANSFERASE"/>
    <property type="match status" value="1"/>
</dbReference>
<proteinExistence type="predicted"/>
<dbReference type="InterPro" id="IPR029063">
    <property type="entry name" value="SAM-dependent_MTases_sf"/>
</dbReference>
<dbReference type="PANTHER" id="PTHR44843:SF2">
    <property type="entry name" value="METHYLTRANSFERASE"/>
    <property type="match status" value="1"/>
</dbReference>
<evidence type="ECO:0000259" key="3">
    <source>
        <dbReference type="Pfam" id="PF25276"/>
    </source>
</evidence>
<evidence type="ECO:0000313" key="5">
    <source>
        <dbReference type="Proteomes" id="UP000467840"/>
    </source>
</evidence>
<sequence>MEPTTGKHSFLRNVMARVLLFGVLIIIVRFAFVVTIAGESCNIGDFCFFSLPENFSFIIAGSGARASAVNRVVRPAGPTQPDLYTSKDWIKAVHFYSSVFQDLITEGYLSPNSKSLCVETPNGQDVYALKEIGVSDSVGIFKKAFKPLVISSKTNRIAFDDDTFDFVFSGQGGLDKASRPLDLASEISRTLKPEGFVVVHVRAKDTYSFNSFLDLFNSCKLIKSHNIDGYDSSMPYIREIILQKHSGIFGRGVKEPGVNSVNKCSVPEHKRDLVRNAEPLIKEEPLKPWITLKRNIKNVKYLPSMVDISFKNRYVYVDVGARSYGSSIGSWFRKQYPKQNRTFDVYAIEADKTFHEEIG</sequence>
<evidence type="ECO:0000313" key="4">
    <source>
        <dbReference type="EMBL" id="KAF2306487.1"/>
    </source>
</evidence>
<name>A0A6A6M111_HEVBR</name>
<dbReference type="Proteomes" id="UP000467840">
    <property type="component" value="Chromosome 9"/>
</dbReference>
<gene>
    <name evidence="4" type="ORF">GH714_018518</name>
</gene>
<dbReference type="InterPro" id="IPR057192">
    <property type="entry name" value="DUF7870"/>
</dbReference>
<dbReference type="Gene3D" id="3.40.50.150">
    <property type="entry name" value="Vaccinia Virus protein VP39"/>
    <property type="match status" value="1"/>
</dbReference>
<accession>A0A6A6M111</accession>
<keyword evidence="1" id="KW-0472">Membrane</keyword>
<dbReference type="InterPro" id="IPR013216">
    <property type="entry name" value="Methyltransf_11"/>
</dbReference>
<dbReference type="GO" id="GO:0008757">
    <property type="term" value="F:S-adenosylmethionine-dependent methyltransferase activity"/>
    <property type="evidence" value="ECO:0007669"/>
    <property type="project" value="InterPro"/>
</dbReference>
<evidence type="ECO:0000259" key="2">
    <source>
        <dbReference type="Pfam" id="PF08241"/>
    </source>
</evidence>
<keyword evidence="1" id="KW-1133">Transmembrane helix</keyword>
<feature type="domain" description="Methyltransferase type 11" evidence="2">
    <location>
        <begin position="150"/>
        <end position="199"/>
    </location>
</feature>
<keyword evidence="1" id="KW-0812">Transmembrane</keyword>
<comment type="caution">
    <text evidence="4">The sequence shown here is derived from an EMBL/GenBank/DDBJ whole genome shotgun (WGS) entry which is preliminary data.</text>
</comment>
<dbReference type="SUPFAM" id="SSF53335">
    <property type="entry name" value="S-adenosyl-L-methionine-dependent methyltransferases"/>
    <property type="match status" value="1"/>
</dbReference>
<feature type="domain" description="DUF7870" evidence="3">
    <location>
        <begin position="278"/>
        <end position="352"/>
    </location>
</feature>
<dbReference type="AlphaFoldDB" id="A0A6A6M111"/>
<dbReference type="Pfam" id="PF25276">
    <property type="entry name" value="DUF7870"/>
    <property type="match status" value="1"/>
</dbReference>
<dbReference type="Pfam" id="PF08241">
    <property type="entry name" value="Methyltransf_11"/>
    <property type="match status" value="1"/>
</dbReference>
<dbReference type="EMBL" id="JAAGAX010000008">
    <property type="protein sequence ID" value="KAF2306487.1"/>
    <property type="molecule type" value="Genomic_DNA"/>
</dbReference>
<evidence type="ECO:0000256" key="1">
    <source>
        <dbReference type="SAM" id="Phobius"/>
    </source>
</evidence>
<protein>
    <submittedName>
        <fullName evidence="4">Uncharacterized protein</fullName>
    </submittedName>
</protein>